<gene>
    <name evidence="8" type="ORF">GNZ21_09215</name>
</gene>
<dbReference type="InterPro" id="IPR016032">
    <property type="entry name" value="Sig_transdc_resp-reg_C-effctor"/>
</dbReference>
<dbReference type="Pfam" id="PF00072">
    <property type="entry name" value="Response_reg"/>
    <property type="match status" value="1"/>
</dbReference>
<name>A0A7K1UJM6_9MICC</name>
<dbReference type="CDD" id="cd06170">
    <property type="entry name" value="LuxR_C_like"/>
    <property type="match status" value="1"/>
</dbReference>
<dbReference type="PANTHER" id="PTHR43214">
    <property type="entry name" value="TWO-COMPONENT RESPONSE REGULATOR"/>
    <property type="match status" value="1"/>
</dbReference>
<keyword evidence="4" id="KW-0804">Transcription</keyword>
<dbReference type="OrthoDB" id="3197423at2"/>
<keyword evidence="3" id="KW-0238">DNA-binding</keyword>
<dbReference type="InterPro" id="IPR011006">
    <property type="entry name" value="CheY-like_superfamily"/>
</dbReference>
<proteinExistence type="predicted"/>
<evidence type="ECO:0000256" key="1">
    <source>
        <dbReference type="ARBA" id="ARBA00022553"/>
    </source>
</evidence>
<dbReference type="SMART" id="SM00448">
    <property type="entry name" value="REC"/>
    <property type="match status" value="1"/>
</dbReference>
<organism evidence="8 9">
    <name type="scientific">Nesterenkonia alkaliphila</name>
    <dbReference type="NCBI Taxonomy" id="1463631"/>
    <lineage>
        <taxon>Bacteria</taxon>
        <taxon>Bacillati</taxon>
        <taxon>Actinomycetota</taxon>
        <taxon>Actinomycetes</taxon>
        <taxon>Micrococcales</taxon>
        <taxon>Micrococcaceae</taxon>
        <taxon>Nesterenkonia</taxon>
    </lineage>
</organism>
<dbReference type="PRINTS" id="PR00038">
    <property type="entry name" value="HTHLUXR"/>
</dbReference>
<reference evidence="8 9" key="1">
    <citation type="submission" date="2019-12" db="EMBL/GenBank/DDBJ databases">
        <title>Nesterenkonia muleiensis sp. nov., a novel actinobacterium isolated from sap of Populus euphratica.</title>
        <authorList>
            <person name="Wang R."/>
        </authorList>
    </citation>
    <scope>NUCLEOTIDE SEQUENCE [LARGE SCALE GENOMIC DNA]</scope>
    <source>
        <strain evidence="8 9">F10</strain>
    </source>
</reference>
<dbReference type="AlphaFoldDB" id="A0A7K1UJM6"/>
<keyword evidence="2" id="KW-0805">Transcription regulation</keyword>
<dbReference type="GO" id="GO:0000160">
    <property type="term" value="P:phosphorelay signal transduction system"/>
    <property type="evidence" value="ECO:0007669"/>
    <property type="project" value="InterPro"/>
</dbReference>
<dbReference type="Proteomes" id="UP000460157">
    <property type="component" value="Unassembled WGS sequence"/>
</dbReference>
<dbReference type="PROSITE" id="PS50110">
    <property type="entry name" value="RESPONSE_REGULATORY"/>
    <property type="match status" value="1"/>
</dbReference>
<feature type="domain" description="Response regulatory" evidence="7">
    <location>
        <begin position="16"/>
        <end position="131"/>
    </location>
</feature>
<dbReference type="InterPro" id="IPR001789">
    <property type="entry name" value="Sig_transdc_resp-reg_receiver"/>
</dbReference>
<sequence length="242" mass="26202">MSSELPHASSADHRVRIVVADDQPLMRRAIADLVQDEPTLELVGEAANGQEAVQLAQSAQADLVLMDLDMPVMSGVDAIAALTAATDIRTMALTTFSSMDWVLAALRAGASGYLVKDSAPDMILQAVQQVMEDTMVLSPSVVSLLSKQVLEMPDRAVRTSEEEAPQLTEREQQVLDLLAGGLSNREIAQELFLSEGSVKLHMGKACDKLGARDRVQLLVRAVELGLVRPALMKPETALDRYR</sequence>
<dbReference type="PROSITE" id="PS50043">
    <property type="entry name" value="HTH_LUXR_2"/>
    <property type="match status" value="1"/>
</dbReference>
<dbReference type="PANTHER" id="PTHR43214:SF24">
    <property type="entry name" value="TRANSCRIPTIONAL REGULATORY PROTEIN NARL-RELATED"/>
    <property type="match status" value="1"/>
</dbReference>
<feature type="modified residue" description="4-aspartylphosphate" evidence="5">
    <location>
        <position position="67"/>
    </location>
</feature>
<comment type="caution">
    <text evidence="8">The sequence shown here is derived from an EMBL/GenBank/DDBJ whole genome shotgun (WGS) entry which is preliminary data.</text>
</comment>
<dbReference type="InterPro" id="IPR058245">
    <property type="entry name" value="NreC/VraR/RcsB-like_REC"/>
</dbReference>
<feature type="domain" description="HTH luxR-type" evidence="6">
    <location>
        <begin position="160"/>
        <end position="225"/>
    </location>
</feature>
<evidence type="ECO:0000259" key="7">
    <source>
        <dbReference type="PROSITE" id="PS50110"/>
    </source>
</evidence>
<keyword evidence="9" id="KW-1185">Reference proteome</keyword>
<dbReference type="SMART" id="SM00421">
    <property type="entry name" value="HTH_LUXR"/>
    <property type="match status" value="1"/>
</dbReference>
<dbReference type="SUPFAM" id="SSF46894">
    <property type="entry name" value="C-terminal effector domain of the bipartite response regulators"/>
    <property type="match status" value="1"/>
</dbReference>
<evidence type="ECO:0000313" key="8">
    <source>
        <dbReference type="EMBL" id="MVT26532.1"/>
    </source>
</evidence>
<dbReference type="CDD" id="cd17535">
    <property type="entry name" value="REC_NarL-like"/>
    <property type="match status" value="1"/>
</dbReference>
<dbReference type="SUPFAM" id="SSF52172">
    <property type="entry name" value="CheY-like"/>
    <property type="match status" value="1"/>
</dbReference>
<evidence type="ECO:0000256" key="3">
    <source>
        <dbReference type="ARBA" id="ARBA00023125"/>
    </source>
</evidence>
<dbReference type="InterPro" id="IPR039420">
    <property type="entry name" value="WalR-like"/>
</dbReference>
<evidence type="ECO:0000259" key="6">
    <source>
        <dbReference type="PROSITE" id="PS50043"/>
    </source>
</evidence>
<protein>
    <submittedName>
        <fullName evidence="8">Response regulator</fullName>
    </submittedName>
</protein>
<dbReference type="Gene3D" id="3.40.50.2300">
    <property type="match status" value="1"/>
</dbReference>
<evidence type="ECO:0000313" key="9">
    <source>
        <dbReference type="Proteomes" id="UP000460157"/>
    </source>
</evidence>
<dbReference type="Pfam" id="PF00196">
    <property type="entry name" value="GerE"/>
    <property type="match status" value="1"/>
</dbReference>
<keyword evidence="1 5" id="KW-0597">Phosphoprotein</keyword>
<dbReference type="EMBL" id="WRPM01000068">
    <property type="protein sequence ID" value="MVT26532.1"/>
    <property type="molecule type" value="Genomic_DNA"/>
</dbReference>
<accession>A0A7K1UJM6</accession>
<dbReference type="GO" id="GO:0003677">
    <property type="term" value="F:DNA binding"/>
    <property type="evidence" value="ECO:0007669"/>
    <property type="project" value="UniProtKB-KW"/>
</dbReference>
<evidence type="ECO:0000256" key="2">
    <source>
        <dbReference type="ARBA" id="ARBA00023015"/>
    </source>
</evidence>
<dbReference type="RefSeq" id="WP_157323538.1">
    <property type="nucleotide sequence ID" value="NZ_BMFX01000002.1"/>
</dbReference>
<dbReference type="GO" id="GO:0006355">
    <property type="term" value="P:regulation of DNA-templated transcription"/>
    <property type="evidence" value="ECO:0007669"/>
    <property type="project" value="InterPro"/>
</dbReference>
<evidence type="ECO:0000256" key="5">
    <source>
        <dbReference type="PROSITE-ProRule" id="PRU00169"/>
    </source>
</evidence>
<evidence type="ECO:0000256" key="4">
    <source>
        <dbReference type="ARBA" id="ARBA00023163"/>
    </source>
</evidence>
<dbReference type="InterPro" id="IPR000792">
    <property type="entry name" value="Tscrpt_reg_LuxR_C"/>
</dbReference>